<dbReference type="PANTHER" id="PTHR21551">
    <property type="entry name" value="TOPOISOMERASE II-ASSOCIATED PROTEIN PAT1"/>
    <property type="match status" value="1"/>
</dbReference>
<dbReference type="InterPro" id="IPR039900">
    <property type="entry name" value="Pat1-like"/>
</dbReference>
<accession>W1QCW2</accession>
<dbReference type="GO" id="GO:0033962">
    <property type="term" value="P:P-body assembly"/>
    <property type="evidence" value="ECO:0007669"/>
    <property type="project" value="EnsemblFungi"/>
</dbReference>
<dbReference type="GO" id="GO:0022627">
    <property type="term" value="C:cytosolic small ribosomal subunit"/>
    <property type="evidence" value="ECO:0007669"/>
    <property type="project" value="EnsemblFungi"/>
</dbReference>
<evidence type="ECO:0000313" key="9">
    <source>
        <dbReference type="EMBL" id="ESW98857.1"/>
    </source>
</evidence>
<evidence type="ECO:0000256" key="7">
    <source>
        <dbReference type="SAM" id="MobiDB-lite"/>
    </source>
</evidence>
<dbReference type="HOGENOM" id="CLU_012622_1_0_1"/>
<dbReference type="GO" id="GO:0042149">
    <property type="term" value="P:cellular response to glucose starvation"/>
    <property type="evidence" value="ECO:0007669"/>
    <property type="project" value="EnsemblFungi"/>
</dbReference>
<feature type="compositionally biased region" description="Acidic residues" evidence="7">
    <location>
        <begin position="24"/>
        <end position="40"/>
    </location>
</feature>
<feature type="region of interest" description="Disordered" evidence="7">
    <location>
        <begin position="1"/>
        <end position="40"/>
    </location>
</feature>
<name>W1QCW2_OGAPD</name>
<dbReference type="PANTHER" id="PTHR21551:SF0">
    <property type="entry name" value="PROTEIN ASSOCIATED WITH TOPO II RELATED-1, ISOFORM A"/>
    <property type="match status" value="1"/>
</dbReference>
<feature type="domain" description="mRNA decay factor PAT1" evidence="8">
    <location>
        <begin position="88"/>
        <end position="791"/>
    </location>
</feature>
<feature type="compositionally biased region" description="Low complexity" evidence="7">
    <location>
        <begin position="193"/>
        <end position="206"/>
    </location>
</feature>
<dbReference type="GO" id="GO:0016853">
    <property type="term" value="F:isomerase activity"/>
    <property type="evidence" value="ECO:0007669"/>
    <property type="project" value="UniProtKB-KW"/>
</dbReference>
<evidence type="ECO:0000256" key="3">
    <source>
        <dbReference type="ARBA" id="ARBA00009138"/>
    </source>
</evidence>
<reference evidence="9 10" key="1">
    <citation type="journal article" date="2013" name="BMC Genomics">
        <title>Genome sequence and analysis of methylotrophic yeast Hansenula polymorpha DL1.</title>
        <authorList>
            <person name="Ravin N.V."/>
            <person name="Eldarov M.A."/>
            <person name="Kadnikov V.V."/>
            <person name="Beletsky A.V."/>
            <person name="Schneider J."/>
            <person name="Mardanova E.S."/>
            <person name="Smekalova E.M."/>
            <person name="Zvereva M.I."/>
            <person name="Dontsova O.A."/>
            <person name="Mardanov A.V."/>
            <person name="Skryabin K.G."/>
        </authorList>
    </citation>
    <scope>NUCLEOTIDE SEQUENCE [LARGE SCALE GENOMIC DNA]</scope>
    <source>
        <strain evidence="10">ATCC 26012 / BCRC 20466 / JCM 22074 / NRRL Y-7560 / DL-1</strain>
    </source>
</reference>
<dbReference type="KEGG" id="opa:HPODL_04460"/>
<dbReference type="GO" id="GO:0005634">
    <property type="term" value="C:nucleus"/>
    <property type="evidence" value="ECO:0007669"/>
    <property type="project" value="UniProtKB-SubCell"/>
</dbReference>
<evidence type="ECO:0000256" key="6">
    <source>
        <dbReference type="ARBA" id="ARBA00023242"/>
    </source>
</evidence>
<feature type="compositionally biased region" description="Low complexity" evidence="7">
    <location>
        <begin position="265"/>
        <end position="291"/>
    </location>
</feature>
<sequence length="800" mass="88583">MSFFGFDPSGPPSSGEKDQKLDTLDFEETYEGLGEQDEDAFNDETFGADVKEIGSNFDFTGGLKPASKPQTVNPNLSYAKAAQVDQVIAPMASLWNEEAKTADSASSQPASEQRVLSLEEIEAKLRQPQQQVPQMPQMNPYMYQQQQQLLVAAMASGQFPNPAAAAQALAQGYFPPFQPGVMPFMPFQAQQMMQQGALGQGQQPQQVQPPPAGLQVPQVPQVPQSAPAPVQQQQQQQQQQPALQAPQALQSPPVLNAASPPPHSSQPVPQAVEQKVPASASAPSSSATPAPQSVQQVGSSDATGNFPPLGYDEKPRKQRPQRQNPENLTQEEREKLWRRQNKVSAIIRCSGFMNPRDKDFVTRVQLSQIVTDDPYNEDFYCQVYRVLNSSVGEDDMSSIAQKYLDQSGHRLGGREKRADVALQRMQQQVSKAVTVAKERGERTGVLAKEGALGKVSVGSGKQPRKQLVINTTGSSDEVVVPKENVYSKSSRAFQLSVIEDIYSQVLKLESLERENQERDSKDLWNALRLNDTIETSSTVVSPFISVLSIDKAMKVFNRLFHFLNPEQKIKLMEAIFANLHNIDVVMKGSYANYVNENYEIPKTEKSKIELFQMTVMKTLVLFVSESDFQQVLRFVALIVKGGNNNVLFLSTTKIGLSLITILVSRLELIKQEFSAGLSPQDLAQWQTIYDHLFQALEGRLATIFPPYLSNDDARKVRNSESKSDDSYIWQFLASLSLAGLLSHQRIIVDEIRNEIFGSMGVSKALKESGDLQGAEKHLSNLNLFLNVMGLKASESDITEL</sequence>
<dbReference type="GO" id="GO:0010494">
    <property type="term" value="C:cytoplasmic stress granule"/>
    <property type="evidence" value="ECO:0007669"/>
    <property type="project" value="EnsemblFungi"/>
</dbReference>
<dbReference type="GO" id="GO:0000776">
    <property type="term" value="C:kinetochore"/>
    <property type="evidence" value="ECO:0007669"/>
    <property type="project" value="EnsemblFungi"/>
</dbReference>
<feature type="compositionally biased region" description="Low complexity" evidence="7">
    <location>
        <begin position="213"/>
        <end position="258"/>
    </location>
</feature>
<dbReference type="GO" id="GO:0045947">
    <property type="term" value="P:negative regulation of translational initiation"/>
    <property type="evidence" value="ECO:0007669"/>
    <property type="project" value="EnsemblFungi"/>
</dbReference>
<evidence type="ECO:0000313" key="10">
    <source>
        <dbReference type="Proteomes" id="UP000008673"/>
    </source>
</evidence>
<dbReference type="eggNOG" id="KOG4592">
    <property type="taxonomic scope" value="Eukaryota"/>
</dbReference>
<keyword evidence="10" id="KW-1185">Reference proteome</keyword>
<dbReference type="STRING" id="871575.W1QCW2"/>
<dbReference type="GeneID" id="25773888"/>
<dbReference type="AlphaFoldDB" id="W1QCW2"/>
<dbReference type="InterPro" id="IPR019167">
    <property type="entry name" value="PAT1_dom"/>
</dbReference>
<dbReference type="OrthoDB" id="74835at2759"/>
<feature type="compositionally biased region" description="Polar residues" evidence="7">
    <location>
        <begin position="292"/>
        <end position="303"/>
    </location>
</feature>
<proteinExistence type="inferred from homology"/>
<evidence type="ECO:0000256" key="4">
    <source>
        <dbReference type="ARBA" id="ARBA00022490"/>
    </source>
</evidence>
<evidence type="ECO:0000256" key="1">
    <source>
        <dbReference type="ARBA" id="ARBA00004123"/>
    </source>
</evidence>
<dbReference type="GO" id="GO:0000932">
    <property type="term" value="C:P-body"/>
    <property type="evidence" value="ECO:0007669"/>
    <property type="project" value="UniProtKB-SubCell"/>
</dbReference>
<keyword evidence="4" id="KW-0963">Cytoplasm</keyword>
<dbReference type="GO" id="GO:0003729">
    <property type="term" value="F:mRNA binding"/>
    <property type="evidence" value="ECO:0007669"/>
    <property type="project" value="EnsemblFungi"/>
</dbReference>
<evidence type="ECO:0000256" key="5">
    <source>
        <dbReference type="ARBA" id="ARBA00022884"/>
    </source>
</evidence>
<feature type="domain" description="mRNA decay factor PAT1" evidence="8">
    <location>
        <begin position="14"/>
        <end position="61"/>
    </location>
</feature>
<feature type="region of interest" description="Disordered" evidence="7">
    <location>
        <begin position="193"/>
        <end position="334"/>
    </location>
</feature>
<comment type="caution">
    <text evidence="9">The sequence shown here is derived from an EMBL/GenBank/DDBJ whole genome shotgun (WGS) entry which is preliminary data.</text>
</comment>
<dbReference type="GO" id="GO:1990726">
    <property type="term" value="C:Lsm1-7-Pat1 complex"/>
    <property type="evidence" value="ECO:0007669"/>
    <property type="project" value="EnsemblFungi"/>
</dbReference>
<keyword evidence="6" id="KW-0539">Nucleus</keyword>
<dbReference type="Pfam" id="PF09770">
    <property type="entry name" value="PAT1"/>
    <property type="match status" value="2"/>
</dbReference>
<dbReference type="OMA" id="YLEHSGH"/>
<keyword evidence="5" id="KW-0694">RNA-binding</keyword>
<comment type="subcellular location">
    <subcellularLocation>
        <location evidence="2">Cytoplasm</location>
        <location evidence="2">P-body</location>
    </subcellularLocation>
    <subcellularLocation>
        <location evidence="1">Nucleus</location>
    </subcellularLocation>
</comment>
<evidence type="ECO:0000256" key="2">
    <source>
        <dbReference type="ARBA" id="ARBA00004201"/>
    </source>
</evidence>
<dbReference type="GO" id="GO:0001731">
    <property type="term" value="P:formation of translation preinitiation complex"/>
    <property type="evidence" value="ECO:0007669"/>
    <property type="project" value="EnsemblFungi"/>
</dbReference>
<dbReference type="RefSeq" id="XP_013934740.1">
    <property type="nucleotide sequence ID" value="XM_014079265.1"/>
</dbReference>
<protein>
    <submittedName>
        <fullName evidence="9">DNA topoisomerase 2-associated protein PAT1</fullName>
    </submittedName>
</protein>
<gene>
    <name evidence="9" type="ORF">HPODL_04460</name>
</gene>
<dbReference type="Proteomes" id="UP000008673">
    <property type="component" value="Unassembled WGS sequence"/>
</dbReference>
<dbReference type="GO" id="GO:0003682">
    <property type="term" value="F:chromatin binding"/>
    <property type="evidence" value="ECO:0007669"/>
    <property type="project" value="EnsemblFungi"/>
</dbReference>
<dbReference type="EMBL" id="AEOI02000008">
    <property type="protein sequence ID" value="ESW98857.1"/>
    <property type="molecule type" value="Genomic_DNA"/>
</dbReference>
<organism evidence="9 10">
    <name type="scientific">Ogataea parapolymorpha (strain ATCC 26012 / BCRC 20466 / JCM 22074 / NRRL Y-7560 / DL-1)</name>
    <name type="common">Yeast</name>
    <name type="synonym">Hansenula polymorpha</name>
    <dbReference type="NCBI Taxonomy" id="871575"/>
    <lineage>
        <taxon>Eukaryota</taxon>
        <taxon>Fungi</taxon>
        <taxon>Dikarya</taxon>
        <taxon>Ascomycota</taxon>
        <taxon>Saccharomycotina</taxon>
        <taxon>Pichiomycetes</taxon>
        <taxon>Pichiales</taxon>
        <taxon>Pichiaceae</taxon>
        <taxon>Ogataea</taxon>
    </lineage>
</organism>
<evidence type="ECO:0000259" key="8">
    <source>
        <dbReference type="Pfam" id="PF09770"/>
    </source>
</evidence>
<dbReference type="GO" id="GO:0000290">
    <property type="term" value="P:deadenylation-dependent decapping of nuclear-transcribed mRNA"/>
    <property type="evidence" value="ECO:0007669"/>
    <property type="project" value="EnsemblFungi"/>
</dbReference>
<comment type="similarity">
    <text evidence="3">Belongs to the PAT1 family.</text>
</comment>